<protein>
    <submittedName>
        <fullName evidence="1">Uncharacterized protein</fullName>
    </submittedName>
</protein>
<comment type="caution">
    <text evidence="1">The sequence shown here is derived from an EMBL/GenBank/DDBJ whole genome shotgun (WGS) entry which is preliminary data.</text>
</comment>
<evidence type="ECO:0000313" key="2">
    <source>
        <dbReference type="Proteomes" id="UP001569200"/>
    </source>
</evidence>
<evidence type="ECO:0000313" key="1">
    <source>
        <dbReference type="EMBL" id="MEZ8183221.1"/>
    </source>
</evidence>
<proteinExistence type="predicted"/>
<sequence length="191" mass="22058">MNFVHLIVILFFLFFGNSTMAITSNDYIVVSQPDLENSLACERVEETRSICLASILWHPSPEAYVIKFKVNRTTDSKDIEIITTESARLMSVYLNPLTAKFYETKPALVDMLDVTELHAENIIVEIEFDNNGSYYSAYFYPKLTNGNLSLIHDFFEGRVDIYKHLLDVCKKMSRAQKDHVFQEYCVFTNVP</sequence>
<dbReference type="EMBL" id="JBGOOW010000037">
    <property type="protein sequence ID" value="MEZ8183221.1"/>
    <property type="molecule type" value="Genomic_DNA"/>
</dbReference>
<keyword evidence="2" id="KW-1185">Reference proteome</keyword>
<reference evidence="1 2" key="1">
    <citation type="submission" date="2024-06" db="EMBL/GenBank/DDBJ databases">
        <authorList>
            <person name="Steensen K."/>
            <person name="Seneca J."/>
            <person name="Bartlau N."/>
            <person name="Yu A.X."/>
            <person name="Polz M.F."/>
        </authorList>
    </citation>
    <scope>NUCLEOTIDE SEQUENCE [LARGE SCALE GENOMIC DNA]</scope>
    <source>
        <strain evidence="1 2">1F145</strain>
    </source>
</reference>
<accession>A0ABV4LXS4</accession>
<name>A0ABV4LXS4_VIBSP</name>
<gene>
    <name evidence="1" type="ORF">ACED33_21315</name>
</gene>
<organism evidence="1 2">
    <name type="scientific">Vibrio splendidus</name>
    <dbReference type="NCBI Taxonomy" id="29497"/>
    <lineage>
        <taxon>Bacteria</taxon>
        <taxon>Pseudomonadati</taxon>
        <taxon>Pseudomonadota</taxon>
        <taxon>Gammaproteobacteria</taxon>
        <taxon>Vibrionales</taxon>
        <taxon>Vibrionaceae</taxon>
        <taxon>Vibrio</taxon>
    </lineage>
</organism>
<dbReference type="Proteomes" id="UP001569200">
    <property type="component" value="Unassembled WGS sequence"/>
</dbReference>
<dbReference type="RefSeq" id="WP_371691327.1">
    <property type="nucleotide sequence ID" value="NZ_JBGONW010000016.1"/>
</dbReference>